<dbReference type="EMBL" id="FOAZ01000016">
    <property type="protein sequence ID" value="SEL97992.1"/>
    <property type="molecule type" value="Genomic_DNA"/>
</dbReference>
<evidence type="ECO:0000313" key="1">
    <source>
        <dbReference type="EMBL" id="SEL97992.1"/>
    </source>
</evidence>
<sequence>MSDRPCTSCGGQGGTEKIEYTYEADPEGRIVAKEHRYFSPCSSCGGSGRIA</sequence>
<evidence type="ECO:0000313" key="2">
    <source>
        <dbReference type="Proteomes" id="UP000183015"/>
    </source>
</evidence>
<protein>
    <recommendedName>
        <fullName evidence="3">Molecular chaperone DnaJ</fullName>
    </recommendedName>
</protein>
<name>A0A1H7ULN6_STRJI</name>
<proteinExistence type="predicted"/>
<dbReference type="STRING" id="235985.SAMN05414137_11642"/>
<dbReference type="Proteomes" id="UP000183015">
    <property type="component" value="Unassembled WGS sequence"/>
</dbReference>
<dbReference type="AlphaFoldDB" id="A0A1H7ULN6"/>
<reference evidence="2" key="1">
    <citation type="submission" date="2016-10" db="EMBL/GenBank/DDBJ databases">
        <authorList>
            <person name="Varghese N."/>
        </authorList>
    </citation>
    <scope>NUCLEOTIDE SEQUENCE [LARGE SCALE GENOMIC DNA]</scope>
    <source>
        <strain evidence="2">DSM 45096 / BCRC 16803 / CGMCC 4.1857 / CIP 109030 / JCM 12277 / KCTC 19219 / NBRC 100920 / 33214</strain>
    </source>
</reference>
<evidence type="ECO:0008006" key="3">
    <source>
        <dbReference type="Google" id="ProtNLM"/>
    </source>
</evidence>
<keyword evidence="2" id="KW-1185">Reference proteome</keyword>
<dbReference type="RefSeq" id="WP_161791224.1">
    <property type="nucleotide sequence ID" value="NZ_BBPN01000008.1"/>
</dbReference>
<gene>
    <name evidence="1" type="ORF">SAMN05414137_11642</name>
</gene>
<accession>A0A1H7ULN6</accession>
<organism evidence="1 2">
    <name type="scientific">Streptacidiphilus jiangxiensis</name>
    <dbReference type="NCBI Taxonomy" id="235985"/>
    <lineage>
        <taxon>Bacteria</taxon>
        <taxon>Bacillati</taxon>
        <taxon>Actinomycetota</taxon>
        <taxon>Actinomycetes</taxon>
        <taxon>Kitasatosporales</taxon>
        <taxon>Streptomycetaceae</taxon>
        <taxon>Streptacidiphilus</taxon>
    </lineage>
</organism>